<dbReference type="KEGG" id="otk:C6570_02555"/>
<dbReference type="SUPFAM" id="SSF53850">
    <property type="entry name" value="Periplasmic binding protein-like II"/>
    <property type="match status" value="1"/>
</dbReference>
<evidence type="ECO:0000259" key="6">
    <source>
        <dbReference type="PROSITE" id="PS50931"/>
    </source>
</evidence>
<dbReference type="Gene3D" id="1.10.10.10">
    <property type="entry name" value="Winged helix-like DNA-binding domain superfamily/Winged helix DNA-binding domain"/>
    <property type="match status" value="1"/>
</dbReference>
<dbReference type="AlphaFoldDB" id="A0A2S0MBJ7"/>
<gene>
    <name evidence="7" type="ORF">C6570_02555</name>
</gene>
<dbReference type="GO" id="GO:0003677">
    <property type="term" value="F:DNA binding"/>
    <property type="evidence" value="ECO:0007669"/>
    <property type="project" value="UniProtKB-KW"/>
</dbReference>
<dbReference type="InterPro" id="IPR058163">
    <property type="entry name" value="LysR-type_TF_proteobact-type"/>
</dbReference>
<evidence type="ECO:0000256" key="3">
    <source>
        <dbReference type="ARBA" id="ARBA00023125"/>
    </source>
</evidence>
<evidence type="ECO:0000256" key="5">
    <source>
        <dbReference type="SAM" id="MobiDB-lite"/>
    </source>
</evidence>
<dbReference type="PANTHER" id="PTHR30537">
    <property type="entry name" value="HTH-TYPE TRANSCRIPTIONAL REGULATOR"/>
    <property type="match status" value="1"/>
</dbReference>
<dbReference type="FunFam" id="1.10.10.10:FF:000001">
    <property type="entry name" value="LysR family transcriptional regulator"/>
    <property type="match status" value="1"/>
</dbReference>
<proteinExistence type="inferred from homology"/>
<dbReference type="InterPro" id="IPR005119">
    <property type="entry name" value="LysR_subst-bd"/>
</dbReference>
<keyword evidence="3" id="KW-0238">DNA-binding</keyword>
<reference evidence="7 8" key="1">
    <citation type="submission" date="2018-03" db="EMBL/GenBank/DDBJ databases">
        <title>Genome sequencing of Ottowia sp.</title>
        <authorList>
            <person name="Kim S.-J."/>
            <person name="Heo J."/>
            <person name="Kwon S.-W."/>
        </authorList>
    </citation>
    <scope>NUCLEOTIDE SEQUENCE [LARGE SCALE GENOMIC DNA]</scope>
    <source>
        <strain evidence="7 8">KADR8-3</strain>
    </source>
</reference>
<feature type="region of interest" description="Disordered" evidence="5">
    <location>
        <begin position="304"/>
        <end position="374"/>
    </location>
</feature>
<evidence type="ECO:0000256" key="4">
    <source>
        <dbReference type="ARBA" id="ARBA00023163"/>
    </source>
</evidence>
<organism evidence="7 8">
    <name type="scientific">Ottowia oryzae</name>
    <dbReference type="NCBI Taxonomy" id="2109914"/>
    <lineage>
        <taxon>Bacteria</taxon>
        <taxon>Pseudomonadati</taxon>
        <taxon>Pseudomonadota</taxon>
        <taxon>Betaproteobacteria</taxon>
        <taxon>Burkholderiales</taxon>
        <taxon>Comamonadaceae</taxon>
        <taxon>Ottowia</taxon>
    </lineage>
</organism>
<dbReference type="InterPro" id="IPR000847">
    <property type="entry name" value="LysR_HTH_N"/>
</dbReference>
<feature type="domain" description="HTH lysR-type" evidence="6">
    <location>
        <begin position="1"/>
        <end position="59"/>
    </location>
</feature>
<accession>A0A2S0MBJ7</accession>
<dbReference type="GO" id="GO:0003700">
    <property type="term" value="F:DNA-binding transcription factor activity"/>
    <property type="evidence" value="ECO:0007669"/>
    <property type="project" value="InterPro"/>
</dbReference>
<dbReference type="Proteomes" id="UP000239709">
    <property type="component" value="Chromosome"/>
</dbReference>
<dbReference type="RefSeq" id="WP_106701773.1">
    <property type="nucleotide sequence ID" value="NZ_CP027666.1"/>
</dbReference>
<feature type="compositionally biased region" description="Basic and acidic residues" evidence="5">
    <location>
        <begin position="317"/>
        <end position="326"/>
    </location>
</feature>
<dbReference type="PROSITE" id="PS50931">
    <property type="entry name" value="HTH_LYSR"/>
    <property type="match status" value="1"/>
</dbReference>
<sequence>MDSLDLIQTFREVAQRGSFAAAARATDMSPANVSKYIAQLEKRFGVRLFNRTTRQVSLTDAGQLLLERSGALLELIDLTADELHERATKPSGRLSVTAPHGMMLTQLPELLGNFMQRYPDVSVDLRVTNRVVDLAADGVDLAVRIGPIEDDNIIVRRLVPLDYVVAASPEYWNRHGRPSHPSELAQHAQLAYALPGDTPHWQFTVDGRTQSIALQQPRFCATDAAPLRKLAAQGLGVIWSPRLAIFEALARGDLEAALQNFSIQGMWVYAAYAQRRHNSAALRALLDFLDERLRVRDGKIPVMLELSTPPDAQAPKSGEEPREKAPAKPSVKPGAKPAAQRGTGSSTPLAPPSDATADGAPAPGPARKAPRKKA</sequence>
<name>A0A2S0MBJ7_9BURK</name>
<dbReference type="CDD" id="cd08422">
    <property type="entry name" value="PBP2_CrgA_like"/>
    <property type="match status" value="1"/>
</dbReference>
<dbReference type="InterPro" id="IPR036388">
    <property type="entry name" value="WH-like_DNA-bd_sf"/>
</dbReference>
<dbReference type="EMBL" id="CP027666">
    <property type="protein sequence ID" value="AVO33259.1"/>
    <property type="molecule type" value="Genomic_DNA"/>
</dbReference>
<dbReference type="Gene3D" id="3.40.190.290">
    <property type="match status" value="1"/>
</dbReference>
<evidence type="ECO:0000313" key="8">
    <source>
        <dbReference type="Proteomes" id="UP000239709"/>
    </source>
</evidence>
<dbReference type="SUPFAM" id="SSF46785">
    <property type="entry name" value="Winged helix' DNA-binding domain"/>
    <property type="match status" value="1"/>
</dbReference>
<dbReference type="Pfam" id="PF00126">
    <property type="entry name" value="HTH_1"/>
    <property type="match status" value="1"/>
</dbReference>
<dbReference type="Pfam" id="PF03466">
    <property type="entry name" value="LysR_substrate"/>
    <property type="match status" value="1"/>
</dbReference>
<dbReference type="InterPro" id="IPR036390">
    <property type="entry name" value="WH_DNA-bd_sf"/>
</dbReference>
<dbReference type="OrthoDB" id="9786526at2"/>
<keyword evidence="8" id="KW-1185">Reference proteome</keyword>
<keyword evidence="4" id="KW-0804">Transcription</keyword>
<protein>
    <submittedName>
        <fullName evidence="7">LysR family transcriptional regulator</fullName>
    </submittedName>
</protein>
<feature type="compositionally biased region" description="Low complexity" evidence="5">
    <location>
        <begin position="352"/>
        <end position="367"/>
    </location>
</feature>
<evidence type="ECO:0000256" key="2">
    <source>
        <dbReference type="ARBA" id="ARBA00023015"/>
    </source>
</evidence>
<comment type="similarity">
    <text evidence="1">Belongs to the LysR transcriptional regulatory family.</text>
</comment>
<evidence type="ECO:0000256" key="1">
    <source>
        <dbReference type="ARBA" id="ARBA00009437"/>
    </source>
</evidence>
<keyword evidence="2" id="KW-0805">Transcription regulation</keyword>
<evidence type="ECO:0000313" key="7">
    <source>
        <dbReference type="EMBL" id="AVO33259.1"/>
    </source>
</evidence>
<dbReference type="PANTHER" id="PTHR30537:SF5">
    <property type="entry name" value="HTH-TYPE TRANSCRIPTIONAL ACTIVATOR TTDR-RELATED"/>
    <property type="match status" value="1"/>
</dbReference>